<dbReference type="InterPro" id="IPR044925">
    <property type="entry name" value="His-Me_finger_sf"/>
</dbReference>
<sequence length="247" mass="28335">MFLCLLPAIAFAEHPSSFSKSKKLLTAIYKDHALTFYCGCTYQRQGKKLIPDLPSCGYQPRKNATRAQRIEWEHVMPAWAFGHQLQCWQAGGRKACKKNKQFKRMESDLHNLVPAIGEVNGDRSNYSFASLSGEPRVYGYCDMEIDFKARKVEPADSVRGDIARTYFYMRDQYDIKLSKKQTQLFTAWHKLDPVDEWEVTRNNLIKDVQGNANPYVEGRGVLLEQGIPFESDDDRLLSAVKKLLSLN</sequence>
<dbReference type="GO" id="GO:0004519">
    <property type="term" value="F:endonuclease activity"/>
    <property type="evidence" value="ECO:0007669"/>
    <property type="project" value="UniProtKB-KW"/>
</dbReference>
<accession>A0ABU9TUT5</accession>
<gene>
    <name evidence="4" type="ORF">WNY58_13830</name>
</gene>
<dbReference type="EMBL" id="JBBMRA010000015">
    <property type="protein sequence ID" value="MEM5537471.1"/>
    <property type="molecule type" value="Genomic_DNA"/>
</dbReference>
<evidence type="ECO:0000256" key="3">
    <source>
        <dbReference type="ARBA" id="ARBA00022801"/>
    </source>
</evidence>
<comment type="similarity">
    <text evidence="1">Belongs to the EndA/NucM nuclease family.</text>
</comment>
<keyword evidence="2" id="KW-0540">Nuclease</keyword>
<evidence type="ECO:0000313" key="4">
    <source>
        <dbReference type="EMBL" id="MEM5537471.1"/>
    </source>
</evidence>
<dbReference type="InterPro" id="IPR007346">
    <property type="entry name" value="Endonuclease-I"/>
</dbReference>
<organism evidence="4 5">
    <name type="scientific">Neptuniibacter pectenicola</name>
    <dbReference type="NCBI Taxonomy" id="1806669"/>
    <lineage>
        <taxon>Bacteria</taxon>
        <taxon>Pseudomonadati</taxon>
        <taxon>Pseudomonadota</taxon>
        <taxon>Gammaproteobacteria</taxon>
        <taxon>Oceanospirillales</taxon>
        <taxon>Oceanospirillaceae</taxon>
        <taxon>Neptuniibacter</taxon>
    </lineage>
</organism>
<protein>
    <submittedName>
        <fullName evidence="4">Endonuclease</fullName>
    </submittedName>
</protein>
<keyword evidence="5" id="KW-1185">Reference proteome</keyword>
<dbReference type="Pfam" id="PF04231">
    <property type="entry name" value="Endonuclease_1"/>
    <property type="match status" value="1"/>
</dbReference>
<dbReference type="PANTHER" id="PTHR33607:SF2">
    <property type="entry name" value="ENDONUCLEASE-1"/>
    <property type="match status" value="1"/>
</dbReference>
<keyword evidence="3" id="KW-0378">Hydrolase</keyword>
<dbReference type="Proteomes" id="UP001449225">
    <property type="component" value="Unassembled WGS sequence"/>
</dbReference>
<name>A0ABU9TUT5_9GAMM</name>
<evidence type="ECO:0000256" key="1">
    <source>
        <dbReference type="ARBA" id="ARBA00006429"/>
    </source>
</evidence>
<dbReference type="SUPFAM" id="SSF54060">
    <property type="entry name" value="His-Me finger endonucleases"/>
    <property type="match status" value="1"/>
</dbReference>
<evidence type="ECO:0000256" key="2">
    <source>
        <dbReference type="ARBA" id="ARBA00022722"/>
    </source>
</evidence>
<comment type="caution">
    <text evidence="4">The sequence shown here is derived from an EMBL/GenBank/DDBJ whole genome shotgun (WGS) entry which is preliminary data.</text>
</comment>
<evidence type="ECO:0000313" key="5">
    <source>
        <dbReference type="Proteomes" id="UP001449225"/>
    </source>
</evidence>
<reference evidence="4 5" key="1">
    <citation type="submission" date="2024-03" db="EMBL/GenBank/DDBJ databases">
        <title>Community enrichment and isolation of bacterial strains for fucoidan degradation.</title>
        <authorList>
            <person name="Sichert A."/>
        </authorList>
    </citation>
    <scope>NUCLEOTIDE SEQUENCE [LARGE SCALE GENOMIC DNA]</scope>
    <source>
        <strain evidence="4 5">AS76</strain>
    </source>
</reference>
<proteinExistence type="inferred from homology"/>
<keyword evidence="4" id="KW-0255">Endonuclease</keyword>
<dbReference type="PANTHER" id="PTHR33607">
    <property type="entry name" value="ENDONUCLEASE-1"/>
    <property type="match status" value="1"/>
</dbReference>